<gene>
    <name evidence="3" type="ORF">Acr_05g0006330</name>
</gene>
<evidence type="ECO:0000313" key="3">
    <source>
        <dbReference type="EMBL" id="GFY86994.1"/>
    </source>
</evidence>
<feature type="region of interest" description="Disordered" evidence="2">
    <location>
        <begin position="401"/>
        <end position="422"/>
    </location>
</feature>
<evidence type="ECO:0000256" key="1">
    <source>
        <dbReference type="ARBA" id="ARBA00023186"/>
    </source>
</evidence>
<dbReference type="PANTHER" id="PTHR33322:SF18">
    <property type="entry name" value="BAG FAMILY MOLECULAR CHAPERONE REGULATOR 8, CHLOROPLASTIC"/>
    <property type="match status" value="1"/>
</dbReference>
<comment type="caution">
    <text evidence="3">The sequence shown here is derived from an EMBL/GenBank/DDBJ whole genome shotgun (WGS) entry which is preliminary data.</text>
</comment>
<feature type="region of interest" description="Disordered" evidence="2">
    <location>
        <begin position="45"/>
        <end position="66"/>
    </location>
</feature>
<keyword evidence="1" id="KW-0143">Chaperone</keyword>
<dbReference type="OrthoDB" id="1100735at2759"/>
<dbReference type="InterPro" id="IPR040400">
    <property type="entry name" value="BAG5/6/7/8"/>
</dbReference>
<dbReference type="GO" id="GO:0006457">
    <property type="term" value="P:protein folding"/>
    <property type="evidence" value="ECO:0007669"/>
    <property type="project" value="TreeGrafter"/>
</dbReference>
<protein>
    <submittedName>
        <fullName evidence="3">Calmodulin-binding protein-like protein</fullName>
    </submittedName>
</protein>
<proteinExistence type="predicted"/>
<dbReference type="GO" id="GO:0009506">
    <property type="term" value="C:plasmodesma"/>
    <property type="evidence" value="ECO:0007669"/>
    <property type="project" value="TreeGrafter"/>
</dbReference>
<dbReference type="Proteomes" id="UP000585474">
    <property type="component" value="Unassembled WGS sequence"/>
</dbReference>
<organism evidence="3 4">
    <name type="scientific">Actinidia rufa</name>
    <dbReference type="NCBI Taxonomy" id="165716"/>
    <lineage>
        <taxon>Eukaryota</taxon>
        <taxon>Viridiplantae</taxon>
        <taxon>Streptophyta</taxon>
        <taxon>Embryophyta</taxon>
        <taxon>Tracheophyta</taxon>
        <taxon>Spermatophyta</taxon>
        <taxon>Magnoliopsida</taxon>
        <taxon>eudicotyledons</taxon>
        <taxon>Gunneridae</taxon>
        <taxon>Pentapetalae</taxon>
        <taxon>asterids</taxon>
        <taxon>Ericales</taxon>
        <taxon>Actinidiaceae</taxon>
        <taxon>Actinidia</taxon>
    </lineage>
</organism>
<reference evidence="3 4" key="1">
    <citation type="submission" date="2019-07" db="EMBL/GenBank/DDBJ databases">
        <title>De Novo Assembly of kiwifruit Actinidia rufa.</title>
        <authorList>
            <person name="Sugita-Konishi S."/>
            <person name="Sato K."/>
            <person name="Mori E."/>
            <person name="Abe Y."/>
            <person name="Kisaki G."/>
            <person name="Hamano K."/>
            <person name="Suezawa K."/>
            <person name="Otani M."/>
            <person name="Fukuda T."/>
            <person name="Manabe T."/>
            <person name="Gomi K."/>
            <person name="Tabuchi M."/>
            <person name="Akimitsu K."/>
            <person name="Kataoka I."/>
        </authorList>
    </citation>
    <scope>NUCLEOTIDE SEQUENCE [LARGE SCALE GENOMIC DNA]</scope>
    <source>
        <strain evidence="4">cv. Fuchu</strain>
    </source>
</reference>
<name>A0A7J0EKK9_9ERIC</name>
<dbReference type="AlphaFoldDB" id="A0A7J0EKK9"/>
<evidence type="ECO:0000313" key="4">
    <source>
        <dbReference type="Proteomes" id="UP000585474"/>
    </source>
</evidence>
<dbReference type="PANTHER" id="PTHR33322">
    <property type="entry name" value="BAG DOMAIN CONTAINING PROTEIN, EXPRESSED"/>
    <property type="match status" value="1"/>
</dbReference>
<dbReference type="EMBL" id="BJWL01000005">
    <property type="protein sequence ID" value="GFY86994.1"/>
    <property type="molecule type" value="Genomic_DNA"/>
</dbReference>
<keyword evidence="4" id="KW-1185">Reference proteome</keyword>
<sequence length="466" mass="52415">MASHPHHTTPAANHHCHPITTTNPCCCCCYSTCCNLPPPDPLLHPLNPQIHQQHPPPSQPYHHHHSPYLNPPYDPQIFHHQRQQTPHYPPPTHQKNQDLFQFHPYHHHDQTRPNVSCILHRVAALESSILLRRHFSADSASSFSLRATAARTIQTHFRVFLVRRSRTLRQLKELASIKSTLNALNASISDNTHIDSQAVSRRAMDLLLKLDFVQGCDPMVRHGKRSISRDLIRFLEFIDGFSVKRNRVSSIALHNVRLGGTGNKSRVFYSGQKIGAANFVDFAGDERELMEKQRNGGEKIHGISRVCEEEEYEEGIEVGNPRISINGMMGSSHNRNGGLVKRHGGDHAKVKKTVSFAENGNVSRVSITTQEPNLSEDGSGSIDDKRELVDSLCREVQEIGGFSKGSENDDEEVHTENGVSPKTNKFEFRGPYVNDDGEFAFLSPLPVKLESRTDLVKNRKVVRIAN</sequence>
<evidence type="ECO:0000256" key="2">
    <source>
        <dbReference type="SAM" id="MobiDB-lite"/>
    </source>
</evidence>
<accession>A0A7J0EKK9</accession>